<accession>A0AAN9AVC7</accession>
<evidence type="ECO:0000256" key="1">
    <source>
        <dbReference type="SAM" id="MobiDB-lite"/>
    </source>
</evidence>
<protein>
    <submittedName>
        <fullName evidence="3">Uncharacterized protein</fullName>
    </submittedName>
</protein>
<keyword evidence="2" id="KW-0732">Signal</keyword>
<keyword evidence="4" id="KW-1185">Reference proteome</keyword>
<dbReference type="Proteomes" id="UP001374579">
    <property type="component" value="Unassembled WGS sequence"/>
</dbReference>
<dbReference type="AlphaFoldDB" id="A0AAN9AVC7"/>
<evidence type="ECO:0000313" key="4">
    <source>
        <dbReference type="Proteomes" id="UP001374579"/>
    </source>
</evidence>
<dbReference type="EMBL" id="JBAMIC010000019">
    <property type="protein sequence ID" value="KAK7093968.1"/>
    <property type="molecule type" value="Genomic_DNA"/>
</dbReference>
<sequence length="505" mass="54359">MVTSSSKYLTLLFASILMSSLFLPHSSDAFSLFKARARRNSESKQSSSSPSSRASTLTFRQRSVLHLLTFLAHLSPTYQRHLDEFKETAGLTPKTLKLTTNRAPVTRETVSNPPTPTSTLLTSSAMTSASSLRHDGTVSSVVSPDSSSLQNRGGDFDLQMTTSAFSHTTASAAVEISTVPKVSKTSPRVPEVPSTTLSVTSALDTSSVESSSSFTSSPPQTVAMQTLAVFTSSEESESEESEAVSLEENVAMTTEMVNGVTPTVTPSVVATESAEMEKTEEEGMTTTARDVISTSSANDIAINAEGMVKEATSTVDLYRMTSESPEMDETEEDMTSPNSDVIMTTLPTDVTMTTEEVEIEETQEEGMTTPRNNVTGTPPTNYVAITTEEAEIEEIEPEDMTTLQPSIMNTSSGSDVRSTSAPADAITTTEEAETDLEETTFSMSTEKPEIETEDEENLVLPFENKFQCSLLEGVCLLRCENPSDVIWGISCGNDVSGRLLVCCDD</sequence>
<name>A0AAN9AVC7_9CAEN</name>
<reference evidence="3 4" key="1">
    <citation type="submission" date="2024-02" db="EMBL/GenBank/DDBJ databases">
        <title>Chromosome-scale genome assembly of the rough periwinkle Littorina saxatilis.</title>
        <authorList>
            <person name="De Jode A."/>
            <person name="Faria R."/>
            <person name="Formenti G."/>
            <person name="Sims Y."/>
            <person name="Smith T.P."/>
            <person name="Tracey A."/>
            <person name="Wood J.M.D."/>
            <person name="Zagrodzka Z.B."/>
            <person name="Johannesson K."/>
            <person name="Butlin R.K."/>
            <person name="Leder E.H."/>
        </authorList>
    </citation>
    <scope>NUCLEOTIDE SEQUENCE [LARGE SCALE GENOMIC DNA]</scope>
    <source>
        <strain evidence="3">Snail1</strain>
        <tissue evidence="3">Muscle</tissue>
    </source>
</reference>
<feature type="region of interest" description="Disordered" evidence="1">
    <location>
        <begin position="130"/>
        <end position="150"/>
    </location>
</feature>
<comment type="caution">
    <text evidence="3">The sequence shown here is derived from an EMBL/GenBank/DDBJ whole genome shotgun (WGS) entry which is preliminary data.</text>
</comment>
<evidence type="ECO:0000313" key="3">
    <source>
        <dbReference type="EMBL" id="KAK7093968.1"/>
    </source>
</evidence>
<feature type="region of interest" description="Disordered" evidence="1">
    <location>
        <begin position="359"/>
        <end position="380"/>
    </location>
</feature>
<gene>
    <name evidence="3" type="ORF">V1264_007647</name>
</gene>
<feature type="compositionally biased region" description="Low complexity" evidence="1">
    <location>
        <begin position="138"/>
        <end position="148"/>
    </location>
</feature>
<proteinExistence type="predicted"/>
<organism evidence="3 4">
    <name type="scientific">Littorina saxatilis</name>
    <dbReference type="NCBI Taxonomy" id="31220"/>
    <lineage>
        <taxon>Eukaryota</taxon>
        <taxon>Metazoa</taxon>
        <taxon>Spiralia</taxon>
        <taxon>Lophotrochozoa</taxon>
        <taxon>Mollusca</taxon>
        <taxon>Gastropoda</taxon>
        <taxon>Caenogastropoda</taxon>
        <taxon>Littorinimorpha</taxon>
        <taxon>Littorinoidea</taxon>
        <taxon>Littorinidae</taxon>
        <taxon>Littorina</taxon>
    </lineage>
</organism>
<feature type="chain" id="PRO_5042819417" evidence="2">
    <location>
        <begin position="30"/>
        <end position="505"/>
    </location>
</feature>
<evidence type="ECO:0000256" key="2">
    <source>
        <dbReference type="SAM" id="SignalP"/>
    </source>
</evidence>
<feature type="signal peptide" evidence="2">
    <location>
        <begin position="1"/>
        <end position="29"/>
    </location>
</feature>
<feature type="compositionally biased region" description="Polar residues" evidence="1">
    <location>
        <begin position="370"/>
        <end position="380"/>
    </location>
</feature>